<sequence>MTTVPFSAHFMNTRNGRLDGLPMPQPQVECPPVQYLL</sequence>
<dbReference type="PATRIC" id="fig|279058.17.peg.4568"/>
<name>A0A127PVZ9_9BURK</name>
<dbReference type="Proteomes" id="UP000071778">
    <property type="component" value="Chromosome"/>
</dbReference>
<proteinExistence type="predicted"/>
<reference evidence="1 2" key="1">
    <citation type="submission" date="2015-11" db="EMBL/GenBank/DDBJ databases">
        <title>Exploring the genomic traits of fungus-feeding bacterial genus Collimonas.</title>
        <authorList>
            <person name="Song C."/>
            <person name="Schmidt R."/>
            <person name="de Jager V."/>
            <person name="Krzyzanowska D."/>
            <person name="Jongedijk E."/>
            <person name="Cankar K."/>
            <person name="Beekwilder J."/>
            <person name="van Veen A."/>
            <person name="de Boer W."/>
            <person name="van Veen J.A."/>
            <person name="Garbeva P."/>
        </authorList>
    </citation>
    <scope>NUCLEOTIDE SEQUENCE [LARGE SCALE GENOMIC DNA]</scope>
    <source>
        <strain evidence="1 2">Ter282</strain>
    </source>
</reference>
<accession>A0A127PVZ9</accession>
<dbReference type="EMBL" id="CP013235">
    <property type="protein sequence ID" value="AMP11897.1"/>
    <property type="molecule type" value="Genomic_DNA"/>
</dbReference>
<keyword evidence="2" id="KW-1185">Reference proteome</keyword>
<dbReference type="AlphaFoldDB" id="A0A127PVZ9"/>
<organism evidence="1 2">
    <name type="scientific">Collimonas arenae</name>
    <dbReference type="NCBI Taxonomy" id="279058"/>
    <lineage>
        <taxon>Bacteria</taxon>
        <taxon>Pseudomonadati</taxon>
        <taxon>Pseudomonadota</taxon>
        <taxon>Betaproteobacteria</taxon>
        <taxon>Burkholderiales</taxon>
        <taxon>Oxalobacteraceae</taxon>
        <taxon>Collimonas</taxon>
    </lineage>
</organism>
<gene>
    <name evidence="1" type="ORF">CAter282_4237</name>
</gene>
<evidence type="ECO:0000313" key="1">
    <source>
        <dbReference type="EMBL" id="AMP11897.1"/>
    </source>
</evidence>
<evidence type="ECO:0000313" key="2">
    <source>
        <dbReference type="Proteomes" id="UP000071778"/>
    </source>
</evidence>
<protein>
    <submittedName>
        <fullName evidence="1">Uncharacterized protein</fullName>
    </submittedName>
</protein>